<dbReference type="Proteomes" id="UP000663881">
    <property type="component" value="Unassembled WGS sequence"/>
</dbReference>
<dbReference type="Pfam" id="PF13385">
    <property type="entry name" value="Laminin_G_3"/>
    <property type="match status" value="1"/>
</dbReference>
<dbReference type="Gene3D" id="2.60.120.200">
    <property type="match status" value="1"/>
</dbReference>
<dbReference type="SUPFAM" id="SSF49899">
    <property type="entry name" value="Concanavalin A-like lectins/glucanases"/>
    <property type="match status" value="1"/>
</dbReference>
<evidence type="ECO:0000313" key="1">
    <source>
        <dbReference type="EMBL" id="CAF4081450.1"/>
    </source>
</evidence>
<dbReference type="InterPro" id="IPR013320">
    <property type="entry name" value="ConA-like_dom_sf"/>
</dbReference>
<gene>
    <name evidence="1" type="ORF">OKA104_LOCUS34585</name>
</gene>
<evidence type="ECO:0000313" key="2">
    <source>
        <dbReference type="Proteomes" id="UP000663881"/>
    </source>
</evidence>
<accession>A0A819U003</accession>
<dbReference type="AlphaFoldDB" id="A0A819U003"/>
<proteinExistence type="predicted"/>
<organism evidence="1 2">
    <name type="scientific">Adineta steineri</name>
    <dbReference type="NCBI Taxonomy" id="433720"/>
    <lineage>
        <taxon>Eukaryota</taxon>
        <taxon>Metazoa</taxon>
        <taxon>Spiralia</taxon>
        <taxon>Gnathifera</taxon>
        <taxon>Rotifera</taxon>
        <taxon>Eurotatoria</taxon>
        <taxon>Bdelloidea</taxon>
        <taxon>Adinetida</taxon>
        <taxon>Adinetidae</taxon>
        <taxon>Adineta</taxon>
    </lineage>
</organism>
<reference evidence="1" key="1">
    <citation type="submission" date="2021-02" db="EMBL/GenBank/DDBJ databases">
        <authorList>
            <person name="Nowell W R."/>
        </authorList>
    </citation>
    <scope>NUCLEOTIDE SEQUENCE</scope>
</reference>
<comment type="caution">
    <text evidence="1">The sequence shown here is derived from an EMBL/GenBank/DDBJ whole genome shotgun (WGS) entry which is preliminary data.</text>
</comment>
<sequence>MNARSASDILSDATFSTWHSFDCGISFDSGPLRINGTANNVSLASGRVGQGLIFNSSSSYYQLYGFPVLGTSNHPYSISLWIQRTSTGGGSLVHVSAQSNGGGWCTDFIGFSSSGQIIGDVFNGASKDVIGPVLSTNVWVHVATTFSTTNGARLYVNGSLIGSTGATTYVGSGGLNTVTLGSSLVTGCSANSSVPGTFYGYLDEFRLYSRELSAADVTTLANP</sequence>
<name>A0A819U003_9BILA</name>
<protein>
    <recommendedName>
        <fullName evidence="3">LamG-like jellyroll fold domain-containing protein</fullName>
    </recommendedName>
</protein>
<dbReference type="EMBL" id="CAJOAY010004733">
    <property type="protein sequence ID" value="CAF4081450.1"/>
    <property type="molecule type" value="Genomic_DNA"/>
</dbReference>
<evidence type="ECO:0008006" key="3">
    <source>
        <dbReference type="Google" id="ProtNLM"/>
    </source>
</evidence>